<gene>
    <name evidence="1" type="ORF">MF646_08390</name>
</gene>
<dbReference type="RefSeq" id="WP_250096045.1">
    <property type="nucleotide sequence ID" value="NZ_JAKRYL010000007.1"/>
</dbReference>
<accession>A0A9X2CS58</accession>
<dbReference type="Proteomes" id="UP001139150">
    <property type="component" value="Unassembled WGS sequence"/>
</dbReference>
<comment type="caution">
    <text evidence="1">The sequence shown here is derived from an EMBL/GenBank/DDBJ whole genome shotgun (WGS) entry which is preliminary data.</text>
</comment>
<keyword evidence="2" id="KW-1185">Reference proteome</keyword>
<organism evidence="1 2">
    <name type="scientific">Halalkalibacter alkaliphilus</name>
    <dbReference type="NCBI Taxonomy" id="2917993"/>
    <lineage>
        <taxon>Bacteria</taxon>
        <taxon>Bacillati</taxon>
        <taxon>Bacillota</taxon>
        <taxon>Bacilli</taxon>
        <taxon>Bacillales</taxon>
        <taxon>Bacillaceae</taxon>
        <taxon>Halalkalibacter</taxon>
    </lineage>
</organism>
<name>A0A9X2CS58_9BACI</name>
<evidence type="ECO:0000313" key="2">
    <source>
        <dbReference type="Proteomes" id="UP001139150"/>
    </source>
</evidence>
<evidence type="ECO:0000313" key="1">
    <source>
        <dbReference type="EMBL" id="MCL7747140.1"/>
    </source>
</evidence>
<reference evidence="1" key="1">
    <citation type="submission" date="2022-02" db="EMBL/GenBank/DDBJ databases">
        <title>Halalkalibacter sp. nov. isolated from Lonar Lake, India.</title>
        <authorList>
            <person name="Joshi A."/>
            <person name="Thite S."/>
            <person name="Lodha T."/>
        </authorList>
    </citation>
    <scope>NUCLEOTIDE SEQUENCE</scope>
    <source>
        <strain evidence="1">MEB205</strain>
    </source>
</reference>
<proteinExistence type="predicted"/>
<dbReference type="EMBL" id="JAKRYL010000007">
    <property type="protein sequence ID" value="MCL7747140.1"/>
    <property type="molecule type" value="Genomic_DNA"/>
</dbReference>
<sequence length="84" mass="9933">MHSKQTVKYICESYPSGNDYYYKKELITHDSWENVDSLSWSRARPISKSTFIKRKKEGYKIEYIVVSKPPAEVIPFRKSDQIVN</sequence>
<protein>
    <submittedName>
        <fullName evidence="1">Uncharacterized protein</fullName>
    </submittedName>
</protein>
<dbReference type="AlphaFoldDB" id="A0A9X2CS58"/>